<evidence type="ECO:0000313" key="8">
    <source>
        <dbReference type="Proteomes" id="UP000195326"/>
    </source>
</evidence>
<evidence type="ECO:0000256" key="2">
    <source>
        <dbReference type="ARBA" id="ARBA00023125"/>
    </source>
</evidence>
<dbReference type="InterPro" id="IPR013762">
    <property type="entry name" value="Integrase-like_cat_sf"/>
</dbReference>
<evidence type="ECO:0008006" key="9">
    <source>
        <dbReference type="Google" id="ProtNLM"/>
    </source>
</evidence>
<dbReference type="EMBL" id="NFKL01000007">
    <property type="protein sequence ID" value="OUP59039.1"/>
    <property type="molecule type" value="Genomic_DNA"/>
</dbReference>
<evidence type="ECO:0000256" key="1">
    <source>
        <dbReference type="ARBA" id="ARBA00008857"/>
    </source>
</evidence>
<comment type="similarity">
    <text evidence="1">Belongs to the 'phage' integrase family.</text>
</comment>
<keyword evidence="2 4" id="KW-0238">DNA-binding</keyword>
<gene>
    <name evidence="7" type="ORF">B5F15_06110</name>
</gene>
<organism evidence="7 8">
    <name type="scientific">Butyricicoccus pullicaecorum</name>
    <dbReference type="NCBI Taxonomy" id="501571"/>
    <lineage>
        <taxon>Bacteria</taxon>
        <taxon>Bacillati</taxon>
        <taxon>Bacillota</taxon>
        <taxon>Clostridia</taxon>
        <taxon>Eubacteriales</taxon>
        <taxon>Butyricicoccaceae</taxon>
        <taxon>Butyricicoccus</taxon>
    </lineage>
</organism>
<evidence type="ECO:0000256" key="4">
    <source>
        <dbReference type="PROSITE-ProRule" id="PRU01248"/>
    </source>
</evidence>
<keyword evidence="3" id="KW-0233">DNA recombination</keyword>
<dbReference type="SUPFAM" id="SSF56349">
    <property type="entry name" value="DNA breaking-rejoining enzymes"/>
    <property type="match status" value="1"/>
</dbReference>
<comment type="caution">
    <text evidence="7">The sequence shown here is derived from an EMBL/GenBank/DDBJ whole genome shotgun (WGS) entry which is preliminary data.</text>
</comment>
<dbReference type="InterPro" id="IPR050090">
    <property type="entry name" value="Tyrosine_recombinase_XerCD"/>
</dbReference>
<dbReference type="AlphaFoldDB" id="A0A1Y4LTU4"/>
<dbReference type="Gene3D" id="1.10.150.130">
    <property type="match status" value="1"/>
</dbReference>
<evidence type="ECO:0000259" key="5">
    <source>
        <dbReference type="PROSITE" id="PS51898"/>
    </source>
</evidence>
<feature type="domain" description="Core-binding (CB)" evidence="6">
    <location>
        <begin position="84"/>
        <end position="171"/>
    </location>
</feature>
<dbReference type="CDD" id="cd01189">
    <property type="entry name" value="INT_ICEBs1_C_like"/>
    <property type="match status" value="1"/>
</dbReference>
<dbReference type="PANTHER" id="PTHR30349">
    <property type="entry name" value="PHAGE INTEGRASE-RELATED"/>
    <property type="match status" value="1"/>
</dbReference>
<evidence type="ECO:0000259" key="6">
    <source>
        <dbReference type="PROSITE" id="PS51900"/>
    </source>
</evidence>
<dbReference type="Proteomes" id="UP000195326">
    <property type="component" value="Unassembled WGS sequence"/>
</dbReference>
<dbReference type="GO" id="GO:0006310">
    <property type="term" value="P:DNA recombination"/>
    <property type="evidence" value="ECO:0007669"/>
    <property type="project" value="UniProtKB-KW"/>
</dbReference>
<sequence length="404" mass="45844">MILHEQQYYTTCPWFCIPILKGQVYFMVEFIKGKGWRARASYIDAAGVRHQKSKSWFARKKDAQAWEDEYIKANAGAPADADTMTVAELLTQYLKLREPVISPNTYYGYENCARRITAHLGDVPIRQLNRLRIESAYADMRNDVTPNGKPIRAATIAYAHRVLKAALNYAVDCDILRKNPATGARLPEDTDPFKAQTIASKDAEGLLMRLRQHDSQLYIVVLLELIYGMRRGEALGLRWQDIDFTNGRIYISGQYTVGADHKPEWKPQAKTKSSRRDLVLVKFVTDELHAIRSAFPRGYIPYYVCELDGQLPSPNAISHRWKKFASTCGFPGVRMHDLRHSSAMMMIQAGADLVTVMSTLGHSKIETTQRYLSEDFEVSARVANQVVANIFDSTPAKEKQKKSV</sequence>
<evidence type="ECO:0000313" key="7">
    <source>
        <dbReference type="EMBL" id="OUP59039.1"/>
    </source>
</evidence>
<dbReference type="PROSITE" id="PS51898">
    <property type="entry name" value="TYR_RECOMBINASE"/>
    <property type="match status" value="1"/>
</dbReference>
<protein>
    <recommendedName>
        <fullName evidence="9">Site-specific integrase</fullName>
    </recommendedName>
</protein>
<dbReference type="Gene3D" id="1.10.443.10">
    <property type="entry name" value="Intergrase catalytic core"/>
    <property type="match status" value="1"/>
</dbReference>
<name>A0A1Y4LTU4_9FIRM</name>
<dbReference type="GO" id="GO:0015074">
    <property type="term" value="P:DNA integration"/>
    <property type="evidence" value="ECO:0007669"/>
    <property type="project" value="InterPro"/>
</dbReference>
<dbReference type="PROSITE" id="PS51900">
    <property type="entry name" value="CB"/>
    <property type="match status" value="1"/>
</dbReference>
<accession>A0A1Y4LTU4</accession>
<dbReference type="InterPro" id="IPR002104">
    <property type="entry name" value="Integrase_catalytic"/>
</dbReference>
<dbReference type="InterPro" id="IPR011010">
    <property type="entry name" value="DNA_brk_join_enz"/>
</dbReference>
<feature type="domain" description="Tyr recombinase" evidence="5">
    <location>
        <begin position="191"/>
        <end position="384"/>
    </location>
</feature>
<dbReference type="InterPro" id="IPR044068">
    <property type="entry name" value="CB"/>
</dbReference>
<dbReference type="PANTHER" id="PTHR30349:SF64">
    <property type="entry name" value="PROPHAGE INTEGRASE INTD-RELATED"/>
    <property type="match status" value="1"/>
</dbReference>
<dbReference type="InterPro" id="IPR010998">
    <property type="entry name" value="Integrase_recombinase_N"/>
</dbReference>
<reference evidence="8" key="1">
    <citation type="submission" date="2017-04" db="EMBL/GenBank/DDBJ databases">
        <title>Function of individual gut microbiota members based on whole genome sequencing of pure cultures obtained from chicken caecum.</title>
        <authorList>
            <person name="Medvecky M."/>
            <person name="Cejkova D."/>
            <person name="Polansky O."/>
            <person name="Karasova D."/>
            <person name="Kubasova T."/>
            <person name="Cizek A."/>
            <person name="Rychlik I."/>
        </authorList>
    </citation>
    <scope>NUCLEOTIDE SEQUENCE [LARGE SCALE GENOMIC DNA]</scope>
    <source>
        <strain evidence="8">An179</strain>
    </source>
</reference>
<dbReference type="InterPro" id="IPR028259">
    <property type="entry name" value="AP2-like_int_N"/>
</dbReference>
<evidence type="ECO:0000256" key="3">
    <source>
        <dbReference type="ARBA" id="ARBA00023172"/>
    </source>
</evidence>
<dbReference type="Pfam" id="PF00589">
    <property type="entry name" value="Phage_integrase"/>
    <property type="match status" value="1"/>
</dbReference>
<dbReference type="Pfam" id="PF14657">
    <property type="entry name" value="Arm-DNA-bind_4"/>
    <property type="match status" value="1"/>
</dbReference>
<proteinExistence type="inferred from homology"/>
<dbReference type="GO" id="GO:0003677">
    <property type="term" value="F:DNA binding"/>
    <property type="evidence" value="ECO:0007669"/>
    <property type="project" value="UniProtKB-UniRule"/>
</dbReference>